<dbReference type="InterPro" id="IPR058548">
    <property type="entry name" value="MlaB-like_STAS"/>
</dbReference>
<reference evidence="2" key="1">
    <citation type="submission" date="2022-06" db="EMBL/GenBank/DDBJ databases">
        <title>Aeoliella straminimaris, a novel planctomycete from sediments.</title>
        <authorList>
            <person name="Vitorino I.R."/>
            <person name="Lage O.M."/>
        </authorList>
    </citation>
    <scope>NUCLEOTIDE SEQUENCE</scope>
    <source>
        <strain evidence="2">ICT_H6.2</strain>
    </source>
</reference>
<dbReference type="InterPro" id="IPR036513">
    <property type="entry name" value="STAS_dom_sf"/>
</dbReference>
<dbReference type="SUPFAM" id="SSF52091">
    <property type="entry name" value="SpoIIaa-like"/>
    <property type="match status" value="1"/>
</dbReference>
<dbReference type="AlphaFoldDB" id="A0A9X2FI92"/>
<dbReference type="PANTHER" id="PTHR35849:SF2">
    <property type="entry name" value="BLR2341 PROTEIN"/>
    <property type="match status" value="1"/>
</dbReference>
<dbReference type="InterPro" id="IPR002645">
    <property type="entry name" value="STAS_dom"/>
</dbReference>
<keyword evidence="3" id="KW-1185">Reference proteome</keyword>
<gene>
    <name evidence="2" type="ORF">NG895_27305</name>
</gene>
<accession>A0A9X2FI92</accession>
<dbReference type="PANTHER" id="PTHR35849">
    <property type="entry name" value="BLR2341 PROTEIN"/>
    <property type="match status" value="1"/>
</dbReference>
<dbReference type="RefSeq" id="WP_252855739.1">
    <property type="nucleotide sequence ID" value="NZ_JAMXLR010000092.1"/>
</dbReference>
<dbReference type="Gene3D" id="3.30.750.24">
    <property type="entry name" value="STAS domain"/>
    <property type="match status" value="1"/>
</dbReference>
<proteinExistence type="predicted"/>
<comment type="caution">
    <text evidence="2">The sequence shown here is derived from an EMBL/GenBank/DDBJ whole genome shotgun (WGS) entry which is preliminary data.</text>
</comment>
<dbReference type="Pfam" id="PF13466">
    <property type="entry name" value="STAS_2"/>
    <property type="match status" value="1"/>
</dbReference>
<dbReference type="InterPro" id="IPR052746">
    <property type="entry name" value="MlaB_ABC_Transporter"/>
</dbReference>
<evidence type="ECO:0000313" key="3">
    <source>
        <dbReference type="Proteomes" id="UP001155241"/>
    </source>
</evidence>
<evidence type="ECO:0000313" key="2">
    <source>
        <dbReference type="EMBL" id="MCO6047629.1"/>
    </source>
</evidence>
<dbReference type="PROSITE" id="PS50801">
    <property type="entry name" value="STAS"/>
    <property type="match status" value="1"/>
</dbReference>
<name>A0A9X2FI92_9BACT</name>
<organism evidence="2 3">
    <name type="scientific">Aeoliella straminimaris</name>
    <dbReference type="NCBI Taxonomy" id="2954799"/>
    <lineage>
        <taxon>Bacteria</taxon>
        <taxon>Pseudomonadati</taxon>
        <taxon>Planctomycetota</taxon>
        <taxon>Planctomycetia</taxon>
        <taxon>Pirellulales</taxon>
        <taxon>Lacipirellulaceae</taxon>
        <taxon>Aeoliella</taxon>
    </lineage>
</organism>
<dbReference type="Proteomes" id="UP001155241">
    <property type="component" value="Unassembled WGS sequence"/>
</dbReference>
<feature type="domain" description="STAS" evidence="1">
    <location>
        <begin position="28"/>
        <end position="116"/>
    </location>
</feature>
<dbReference type="EMBL" id="JAMXLR010000092">
    <property type="protein sequence ID" value="MCO6047629.1"/>
    <property type="molecule type" value="Genomic_DNA"/>
</dbReference>
<evidence type="ECO:0000259" key="1">
    <source>
        <dbReference type="PROSITE" id="PS50801"/>
    </source>
</evidence>
<sequence length="116" mass="12296">MKLLLVSQSDGQCRVSASGDLRQTGREAAEPLRTLLSSLAGRRVALDLARVTSFDASGIAWLLNCRRTLEQSRGELVLLATPAALRRALALLGLPARLCPALAGVPHPLTSKEAQA</sequence>
<protein>
    <submittedName>
        <fullName evidence="2">STAS domain-containing protein</fullName>
    </submittedName>
</protein>
<dbReference type="CDD" id="cd07043">
    <property type="entry name" value="STAS_anti-anti-sigma_factors"/>
    <property type="match status" value="1"/>
</dbReference>